<dbReference type="SUPFAM" id="SSF52540">
    <property type="entry name" value="P-loop containing nucleoside triphosphate hydrolases"/>
    <property type="match status" value="1"/>
</dbReference>
<evidence type="ECO:0000259" key="1">
    <source>
        <dbReference type="Pfam" id="PF00009"/>
    </source>
</evidence>
<dbReference type="GO" id="GO:1990904">
    <property type="term" value="C:ribonucleoprotein complex"/>
    <property type="evidence" value="ECO:0007669"/>
    <property type="project" value="TreeGrafter"/>
</dbReference>
<accession>A0A380EHK2</accession>
<name>A0A380EHK2_STAAU</name>
<proteinExistence type="predicted"/>
<evidence type="ECO:0000313" key="3">
    <source>
        <dbReference type="Proteomes" id="UP000254116"/>
    </source>
</evidence>
<dbReference type="PRINTS" id="PR00315">
    <property type="entry name" value="ELONGATNFCT"/>
</dbReference>
<dbReference type="InterPro" id="IPR000795">
    <property type="entry name" value="T_Tr_GTP-bd_dom"/>
</dbReference>
<feature type="domain" description="Tr-type G" evidence="1">
    <location>
        <begin position="7"/>
        <end position="62"/>
    </location>
</feature>
<gene>
    <name evidence="2" type="primary">typA_1</name>
    <name evidence="2" type="ORF">NCTC10702_01678</name>
</gene>
<evidence type="ECO:0000313" key="2">
    <source>
        <dbReference type="EMBL" id="SUL34086.1"/>
    </source>
</evidence>
<dbReference type="PROSITE" id="PS00301">
    <property type="entry name" value="G_TR_1"/>
    <property type="match status" value="1"/>
</dbReference>
<dbReference type="PANTHER" id="PTHR42908:SF8">
    <property type="entry name" value="TR-TYPE G DOMAIN-CONTAINING PROTEIN"/>
    <property type="match status" value="1"/>
</dbReference>
<dbReference type="Gene3D" id="3.40.50.300">
    <property type="entry name" value="P-loop containing nucleotide triphosphate hydrolases"/>
    <property type="match status" value="1"/>
</dbReference>
<dbReference type="EMBL" id="UHBY01000003">
    <property type="protein sequence ID" value="SUL34086.1"/>
    <property type="molecule type" value="Genomic_DNA"/>
</dbReference>
<dbReference type="AlphaFoldDB" id="A0A380EHK2"/>
<dbReference type="InterPro" id="IPR031157">
    <property type="entry name" value="G_TR_CS"/>
</dbReference>
<dbReference type="GO" id="GO:0005829">
    <property type="term" value="C:cytosol"/>
    <property type="evidence" value="ECO:0007669"/>
    <property type="project" value="TreeGrafter"/>
</dbReference>
<dbReference type="InterPro" id="IPR027417">
    <property type="entry name" value="P-loop_NTPase"/>
</dbReference>
<dbReference type="Proteomes" id="UP000254116">
    <property type="component" value="Unassembled WGS sequence"/>
</dbReference>
<protein>
    <submittedName>
        <fullName evidence="2">GTP-binding protein TypA/BipA</fullName>
    </submittedName>
</protein>
<organism evidence="2 3">
    <name type="scientific">Staphylococcus aureus</name>
    <dbReference type="NCBI Taxonomy" id="1280"/>
    <lineage>
        <taxon>Bacteria</taxon>
        <taxon>Bacillati</taxon>
        <taxon>Bacillota</taxon>
        <taxon>Bacilli</taxon>
        <taxon>Bacillales</taxon>
        <taxon>Staphylococcaceae</taxon>
        <taxon>Staphylococcus</taxon>
    </lineage>
</organism>
<dbReference type="GO" id="GO:0005525">
    <property type="term" value="F:GTP binding"/>
    <property type="evidence" value="ECO:0007669"/>
    <property type="project" value="InterPro"/>
</dbReference>
<reference evidence="2 3" key="1">
    <citation type="submission" date="2018-06" db="EMBL/GenBank/DDBJ databases">
        <authorList>
            <consortium name="Pathogen Informatics"/>
            <person name="Doyle S."/>
        </authorList>
    </citation>
    <scope>NUCLEOTIDE SEQUENCE [LARGE SCALE GENOMIC DNA]</scope>
    <source>
        <strain evidence="2 3">NCTC10702</strain>
    </source>
</reference>
<dbReference type="Pfam" id="PF00009">
    <property type="entry name" value="GTP_EFTU"/>
    <property type="match status" value="1"/>
</dbReference>
<dbReference type="GO" id="GO:0003924">
    <property type="term" value="F:GTPase activity"/>
    <property type="evidence" value="ECO:0007669"/>
    <property type="project" value="InterPro"/>
</dbReference>
<dbReference type="PANTHER" id="PTHR42908">
    <property type="entry name" value="TRANSLATION ELONGATION FACTOR-RELATED"/>
    <property type="match status" value="1"/>
</dbReference>
<sequence length="87" mass="10212">MTNKREDVRNIAIIAHVDHGKTTLVDELLKQSGIFRENEHVDERAMDSNDIERERGITILAKIRLLIIKVHVLIFWIHQDMQTLVEK</sequence>